<dbReference type="Pfam" id="PF08513">
    <property type="entry name" value="LisH"/>
    <property type="match status" value="1"/>
</dbReference>
<feature type="region of interest" description="Disordered" evidence="1">
    <location>
        <begin position="1"/>
        <end position="24"/>
    </location>
</feature>
<keyword evidence="3" id="KW-1185">Reference proteome</keyword>
<evidence type="ECO:0000256" key="1">
    <source>
        <dbReference type="SAM" id="MobiDB-lite"/>
    </source>
</evidence>
<feature type="compositionally biased region" description="Polar residues" evidence="1">
    <location>
        <begin position="13"/>
        <end position="24"/>
    </location>
</feature>
<reference evidence="2 3" key="1">
    <citation type="journal article" date="2016" name="Mol. Biol. Evol.">
        <title>Comparative Genomics of Early-Diverging Mushroom-Forming Fungi Provides Insights into the Origins of Lignocellulose Decay Capabilities.</title>
        <authorList>
            <person name="Nagy L.G."/>
            <person name="Riley R."/>
            <person name="Tritt A."/>
            <person name="Adam C."/>
            <person name="Daum C."/>
            <person name="Floudas D."/>
            <person name="Sun H."/>
            <person name="Yadav J.S."/>
            <person name="Pangilinan J."/>
            <person name="Larsson K.H."/>
            <person name="Matsuura K."/>
            <person name="Barry K."/>
            <person name="Labutti K."/>
            <person name="Kuo R."/>
            <person name="Ohm R.A."/>
            <person name="Bhattacharya S.S."/>
            <person name="Shirouzu T."/>
            <person name="Yoshinaga Y."/>
            <person name="Martin F.M."/>
            <person name="Grigoriev I.V."/>
            <person name="Hibbett D.S."/>
        </authorList>
    </citation>
    <scope>NUCLEOTIDE SEQUENCE [LARGE SCALE GENOMIC DNA]</scope>
    <source>
        <strain evidence="2 3">HHB12029</strain>
    </source>
</reference>
<gene>
    <name evidence="2" type="ORF">EXIGLDRAFT_183138</name>
</gene>
<name>A0A165F2B6_EXIGL</name>
<organism evidence="2 3">
    <name type="scientific">Exidia glandulosa HHB12029</name>
    <dbReference type="NCBI Taxonomy" id="1314781"/>
    <lineage>
        <taxon>Eukaryota</taxon>
        <taxon>Fungi</taxon>
        <taxon>Dikarya</taxon>
        <taxon>Basidiomycota</taxon>
        <taxon>Agaricomycotina</taxon>
        <taxon>Agaricomycetes</taxon>
        <taxon>Auriculariales</taxon>
        <taxon>Exidiaceae</taxon>
        <taxon>Exidia</taxon>
    </lineage>
</organism>
<evidence type="ECO:0000313" key="3">
    <source>
        <dbReference type="Proteomes" id="UP000077266"/>
    </source>
</evidence>
<dbReference type="AlphaFoldDB" id="A0A165F2B6"/>
<feature type="compositionally biased region" description="Low complexity" evidence="1">
    <location>
        <begin position="544"/>
        <end position="566"/>
    </location>
</feature>
<dbReference type="SMART" id="SM00667">
    <property type="entry name" value="LisH"/>
    <property type="match status" value="1"/>
</dbReference>
<sequence length="566" mass="60901">MASIPLSQPPALNGTSAPSSPSTHIPLSWEHDKMLNIYIHDYFVKHGFTKAANELCLEADLDPNGRKPPIDAPQGLLYEWWVVFWEIFQAKSSKAGKQDAQTYLEHQTRMRNQGVGVVQPQHPMQPGMPVPQGQPIATSMQRTIINPGMQPQGQQQRPPGMGMPGQPIQMMPNGAGPHNPQQQPGMSNGTMQPGQPGQYAASPGMVNGVQSPMSGQPQARPGAGMGMGMGMAHMQTGQPMQYTSPVMANAANPGGMPQQRPQPQMMPRPGMAIHPNAQQQQAGMMQQPHPSQMQQPPYGARPASRAGTPGGGVHPQMTSSPRMISRQFENTWQNEFIAMVGQLPRLSDPHFNQLRAMAGLSEKDDVHKLTDDQKRALLGAYKQQLGPGAQIIPIQAQRPPDPNTLQRGAGIKRSSTSPGDEGEAKDASPPSKRMRPSPPPGSEGNMVMLSSNGQPVNGMIAPRQPPPLGGPPNGMQGQPMQVMQGQMNPMMQGQPQQMMMSAPGGQPQQANMQHSKFQSPGAPGQQPYGMAQPGDANAMAQHQHNNLSNSRPSHSSLSSSNSNNRR</sequence>
<feature type="region of interest" description="Disordered" evidence="1">
    <location>
        <begin position="244"/>
        <end position="319"/>
    </location>
</feature>
<feature type="region of interest" description="Disordered" evidence="1">
    <location>
        <begin position="149"/>
        <end position="232"/>
    </location>
</feature>
<dbReference type="InParanoid" id="A0A165F2B6"/>
<feature type="compositionally biased region" description="Low complexity" evidence="1">
    <location>
        <begin position="149"/>
        <end position="172"/>
    </location>
</feature>
<accession>A0A165F2B6</accession>
<dbReference type="STRING" id="1314781.A0A165F2B6"/>
<dbReference type="GO" id="GO:0003714">
    <property type="term" value="F:transcription corepressor activity"/>
    <property type="evidence" value="ECO:0007669"/>
    <property type="project" value="InterPro"/>
</dbReference>
<dbReference type="InterPro" id="IPR044716">
    <property type="entry name" value="LEUNIG-like"/>
</dbReference>
<feature type="region of interest" description="Disordered" evidence="1">
    <location>
        <begin position="393"/>
        <end position="478"/>
    </location>
</feature>
<dbReference type="PROSITE" id="PS50896">
    <property type="entry name" value="LISH"/>
    <property type="match status" value="1"/>
</dbReference>
<protein>
    <submittedName>
        <fullName evidence="2">Uncharacterized protein</fullName>
    </submittedName>
</protein>
<proteinExistence type="predicted"/>
<feature type="compositionally biased region" description="Polar residues" evidence="1">
    <location>
        <begin position="179"/>
        <end position="195"/>
    </location>
</feature>
<feature type="compositionally biased region" description="Low complexity" evidence="1">
    <location>
        <begin position="253"/>
        <end position="297"/>
    </location>
</feature>
<evidence type="ECO:0000313" key="2">
    <source>
        <dbReference type="EMBL" id="KZV88222.1"/>
    </source>
</evidence>
<dbReference type="InterPro" id="IPR006594">
    <property type="entry name" value="LisH"/>
</dbReference>
<feature type="region of interest" description="Disordered" evidence="1">
    <location>
        <begin position="494"/>
        <end position="566"/>
    </location>
</feature>
<dbReference type="EMBL" id="KV426105">
    <property type="protein sequence ID" value="KZV88222.1"/>
    <property type="molecule type" value="Genomic_DNA"/>
</dbReference>
<dbReference type="Proteomes" id="UP000077266">
    <property type="component" value="Unassembled WGS sequence"/>
</dbReference>
<feature type="compositionally biased region" description="Polar residues" evidence="1">
    <location>
        <begin position="208"/>
        <end position="217"/>
    </location>
</feature>
<feature type="compositionally biased region" description="Low complexity" evidence="1">
    <location>
        <begin position="494"/>
        <end position="509"/>
    </location>
</feature>
<dbReference type="OrthoDB" id="5600002at2759"/>
<dbReference type="PANTHER" id="PTHR44376">
    <property type="entry name" value="TRANSCRIPTIONAL REGULATOR OF FILAMENTOUS GROWTH FLO8"/>
    <property type="match status" value="1"/>
</dbReference>
<dbReference type="PANTHER" id="PTHR44376:SF5">
    <property type="entry name" value="TRANSCRIPTIONAL COREPRESSOR LEUNIG ISOFORM X1"/>
    <property type="match status" value="1"/>
</dbReference>